<gene>
    <name evidence="1" type="ORF">CPB84DRAFT_1743877</name>
</gene>
<protein>
    <submittedName>
        <fullName evidence="1">Uncharacterized protein</fullName>
    </submittedName>
</protein>
<dbReference type="EMBL" id="JADNYJ010000009">
    <property type="protein sequence ID" value="KAF8909287.1"/>
    <property type="molecule type" value="Genomic_DNA"/>
</dbReference>
<accession>A0A9P5NWY4</accession>
<dbReference type="Proteomes" id="UP000724874">
    <property type="component" value="Unassembled WGS sequence"/>
</dbReference>
<name>A0A9P5NWY4_GYMJU</name>
<keyword evidence="2" id="KW-1185">Reference proteome</keyword>
<reference evidence="1" key="1">
    <citation type="submission" date="2020-11" db="EMBL/GenBank/DDBJ databases">
        <authorList>
            <consortium name="DOE Joint Genome Institute"/>
            <person name="Ahrendt S."/>
            <person name="Riley R."/>
            <person name="Andreopoulos W."/>
            <person name="LaButti K."/>
            <person name="Pangilinan J."/>
            <person name="Ruiz-duenas F.J."/>
            <person name="Barrasa J.M."/>
            <person name="Sanchez-Garcia M."/>
            <person name="Camarero S."/>
            <person name="Miyauchi S."/>
            <person name="Serrano A."/>
            <person name="Linde D."/>
            <person name="Babiker R."/>
            <person name="Drula E."/>
            <person name="Ayuso-Fernandez I."/>
            <person name="Pacheco R."/>
            <person name="Padilla G."/>
            <person name="Ferreira P."/>
            <person name="Barriuso J."/>
            <person name="Kellner H."/>
            <person name="Castanera R."/>
            <person name="Alfaro M."/>
            <person name="Ramirez L."/>
            <person name="Pisabarro A.G."/>
            <person name="Kuo A."/>
            <person name="Tritt A."/>
            <person name="Lipzen A."/>
            <person name="He G."/>
            <person name="Yan M."/>
            <person name="Ng V."/>
            <person name="Cullen D."/>
            <person name="Martin F."/>
            <person name="Rosso M.-N."/>
            <person name="Henrissat B."/>
            <person name="Hibbett D."/>
            <person name="Martinez A.T."/>
            <person name="Grigoriev I.V."/>
        </authorList>
    </citation>
    <scope>NUCLEOTIDE SEQUENCE</scope>
    <source>
        <strain evidence="1">AH 44721</strain>
    </source>
</reference>
<dbReference type="AlphaFoldDB" id="A0A9P5NWY4"/>
<evidence type="ECO:0000313" key="1">
    <source>
        <dbReference type="EMBL" id="KAF8909287.1"/>
    </source>
</evidence>
<sequence length="240" mass="27045">MPNLQNHYSPDSNMLNVVIDFCIFQLPFTPLSLGACPLQALLLACELPIKQQFAMELGVFFMRDTQGFDFMDDVGSSSDDNDEIPGLESCTSSDFEEDEVQQFDPNLPIIYGYLYQYLQILKFILGPLVTQTSLVEGRKSNKNGHRHMADYHYSMGSSEFNHRSGPTSSHVTSAWGHKSLRLGWVSKADAGTSAIELQDDYWRQEGIFLDEVGITLGSQILKELDSSKRILVNSRTSWNE</sequence>
<comment type="caution">
    <text evidence="1">The sequence shown here is derived from an EMBL/GenBank/DDBJ whole genome shotgun (WGS) entry which is preliminary data.</text>
</comment>
<evidence type="ECO:0000313" key="2">
    <source>
        <dbReference type="Proteomes" id="UP000724874"/>
    </source>
</evidence>
<organism evidence="1 2">
    <name type="scientific">Gymnopilus junonius</name>
    <name type="common">Spectacular rustgill mushroom</name>
    <name type="synonym">Gymnopilus spectabilis subsp. junonius</name>
    <dbReference type="NCBI Taxonomy" id="109634"/>
    <lineage>
        <taxon>Eukaryota</taxon>
        <taxon>Fungi</taxon>
        <taxon>Dikarya</taxon>
        <taxon>Basidiomycota</taxon>
        <taxon>Agaricomycotina</taxon>
        <taxon>Agaricomycetes</taxon>
        <taxon>Agaricomycetidae</taxon>
        <taxon>Agaricales</taxon>
        <taxon>Agaricineae</taxon>
        <taxon>Hymenogastraceae</taxon>
        <taxon>Gymnopilus</taxon>
    </lineage>
</organism>
<proteinExistence type="predicted"/>